<organism evidence="2 3">
    <name type="scientific">Sandaracinobacter neustonicus</name>
    <dbReference type="NCBI Taxonomy" id="1715348"/>
    <lineage>
        <taxon>Bacteria</taxon>
        <taxon>Pseudomonadati</taxon>
        <taxon>Pseudomonadota</taxon>
        <taxon>Alphaproteobacteria</taxon>
        <taxon>Sphingomonadales</taxon>
        <taxon>Sphingosinicellaceae</taxon>
        <taxon>Sandaracinobacter</taxon>
    </lineage>
</organism>
<gene>
    <name evidence="2" type="ORF">FJQ54_14330</name>
</gene>
<dbReference type="EMBL" id="VFSU01000031">
    <property type="protein sequence ID" value="TPE59234.1"/>
    <property type="molecule type" value="Genomic_DNA"/>
</dbReference>
<name>A0A501XG16_9SPHN</name>
<dbReference type="RefSeq" id="WP_140929105.1">
    <property type="nucleotide sequence ID" value="NZ_VFSU01000031.1"/>
</dbReference>
<feature type="transmembrane region" description="Helical" evidence="1">
    <location>
        <begin position="108"/>
        <end position="128"/>
    </location>
</feature>
<keyword evidence="1" id="KW-1133">Transmembrane helix</keyword>
<evidence type="ECO:0000313" key="2">
    <source>
        <dbReference type="EMBL" id="TPE59234.1"/>
    </source>
</evidence>
<keyword evidence="3" id="KW-1185">Reference proteome</keyword>
<feature type="transmembrane region" description="Helical" evidence="1">
    <location>
        <begin position="40"/>
        <end position="56"/>
    </location>
</feature>
<proteinExistence type="predicted"/>
<dbReference type="Proteomes" id="UP000319897">
    <property type="component" value="Unassembled WGS sequence"/>
</dbReference>
<dbReference type="AlphaFoldDB" id="A0A501XG16"/>
<keyword evidence="1" id="KW-0812">Transmembrane</keyword>
<feature type="transmembrane region" description="Helical" evidence="1">
    <location>
        <begin position="68"/>
        <end position="88"/>
    </location>
</feature>
<comment type="caution">
    <text evidence="2">The sequence shown here is derived from an EMBL/GenBank/DDBJ whole genome shotgun (WGS) entry which is preliminary data.</text>
</comment>
<evidence type="ECO:0000256" key="1">
    <source>
        <dbReference type="SAM" id="Phobius"/>
    </source>
</evidence>
<protein>
    <submittedName>
        <fullName evidence="2">Uncharacterized protein</fullName>
    </submittedName>
</protein>
<reference evidence="2 3" key="1">
    <citation type="submission" date="2019-06" db="EMBL/GenBank/DDBJ databases">
        <authorList>
            <person name="Lee I."/>
            <person name="Jang G.I."/>
            <person name="Hwang C.Y."/>
        </authorList>
    </citation>
    <scope>NUCLEOTIDE SEQUENCE [LARGE SCALE GENOMIC DNA]</scope>
    <source>
        <strain evidence="2 3">PAMC 28131</strain>
    </source>
</reference>
<evidence type="ECO:0000313" key="3">
    <source>
        <dbReference type="Proteomes" id="UP000319897"/>
    </source>
</evidence>
<sequence>MRKIVAVLLYLLAILMLALTPLFGAMAFHDGGTVQTRMALLLYGLIALIPLLLGLLTEPDGRMIPAGLILMGAGAGGVALTLILSATVGNPALLEAIAPGRELRLSAMGLLLTSLPMALIGAALWWVGKVRRDPATRRGRYGRVAAAFDEEDEA</sequence>
<accession>A0A501XG16</accession>
<keyword evidence="1" id="KW-0472">Membrane</keyword>